<gene>
    <name evidence="1" type="ORF">CBER1_04611</name>
</gene>
<dbReference type="Proteomes" id="UP000237631">
    <property type="component" value="Unassembled WGS sequence"/>
</dbReference>
<name>A0A2S6C2F2_9PEZI</name>
<dbReference type="AlphaFoldDB" id="A0A2S6C2F2"/>
<dbReference type="OrthoDB" id="3650291at2759"/>
<accession>A0A2S6C2F2</accession>
<dbReference type="EMBL" id="PNEN01000574">
    <property type="protein sequence ID" value="PPJ53897.1"/>
    <property type="molecule type" value="Genomic_DNA"/>
</dbReference>
<protein>
    <submittedName>
        <fullName evidence="1">Uncharacterized protein</fullName>
    </submittedName>
</protein>
<evidence type="ECO:0000313" key="1">
    <source>
        <dbReference type="EMBL" id="PPJ53897.1"/>
    </source>
</evidence>
<evidence type="ECO:0000313" key="2">
    <source>
        <dbReference type="Proteomes" id="UP000237631"/>
    </source>
</evidence>
<proteinExistence type="predicted"/>
<reference evidence="2" key="1">
    <citation type="journal article" date="2017" name="bioRxiv">
        <title>Conservation of a gene cluster reveals novel cercosporin biosynthetic mechanisms and extends production to the genus Colletotrichum.</title>
        <authorList>
            <person name="de Jonge R."/>
            <person name="Ebert M.K."/>
            <person name="Huitt-Roehl C.R."/>
            <person name="Pal P."/>
            <person name="Suttle J.C."/>
            <person name="Spanner R.E."/>
            <person name="Neubauer J.D."/>
            <person name="Jurick W.M.II."/>
            <person name="Stott K.A."/>
            <person name="Secor G.A."/>
            <person name="Thomma B.P.H.J."/>
            <person name="Van de Peer Y."/>
            <person name="Townsend C.A."/>
            <person name="Bolton M.D."/>
        </authorList>
    </citation>
    <scope>NUCLEOTIDE SEQUENCE [LARGE SCALE GENOMIC DNA]</scope>
    <source>
        <strain evidence="2">CBS538.71</strain>
    </source>
</reference>
<organism evidence="1 2">
    <name type="scientific">Cercospora berteroae</name>
    <dbReference type="NCBI Taxonomy" id="357750"/>
    <lineage>
        <taxon>Eukaryota</taxon>
        <taxon>Fungi</taxon>
        <taxon>Dikarya</taxon>
        <taxon>Ascomycota</taxon>
        <taxon>Pezizomycotina</taxon>
        <taxon>Dothideomycetes</taxon>
        <taxon>Dothideomycetidae</taxon>
        <taxon>Mycosphaerellales</taxon>
        <taxon>Mycosphaerellaceae</taxon>
        <taxon>Cercospora</taxon>
    </lineage>
</organism>
<keyword evidence="2" id="KW-1185">Reference proteome</keyword>
<comment type="caution">
    <text evidence="1">The sequence shown here is derived from an EMBL/GenBank/DDBJ whole genome shotgun (WGS) entry which is preliminary data.</text>
</comment>
<sequence>MTDYKVSSIEFEVGAKPYANMSSHKQIDVTQDIMQQLPGEVVAHIASFTEKKELDNLRLVSHDAEAKSDIEFAKRNLRHLRIKITLKMGGQLASKYHTDLRRIDCSDIEAAIKIIDDNNRGSFVQDVTFGTILDWSKAPAIDLSGEPQTPDQQGIETSKAARLLNTLLSKLTSLREVSLYLAWPPVIEILMHVLRCQPQLPLTSMTFCHGCFCDDGNSLAVISLFAPTLRSLHFIDAGVSRQGFYKLLEHIRDGKMQLEEFTDDASMLVNHCSHYLIDDGLLASSKDLGFHDPEGEYYDLQPQSAIMKGRIGVKKGAEEMLRLMRTPRFGHKR</sequence>